<organism evidence="1 2">
    <name type="scientific">Halomonas qaidamensis</name>
    <dbReference type="NCBI Taxonomy" id="2866211"/>
    <lineage>
        <taxon>Bacteria</taxon>
        <taxon>Pseudomonadati</taxon>
        <taxon>Pseudomonadota</taxon>
        <taxon>Gammaproteobacteria</taxon>
        <taxon>Oceanospirillales</taxon>
        <taxon>Halomonadaceae</taxon>
        <taxon>Halomonas</taxon>
    </lineage>
</organism>
<accession>A0ABY6JVE5</accession>
<name>A0ABY6JVE5_9GAMM</name>
<reference evidence="1" key="1">
    <citation type="journal article" date="2022" name="Antonie Van Leeuwenhoek">
        <title>Whole genome sequencing of the halophilic Halomonas qaidamensis XH36, a novel species strain with high ectoine production.</title>
        <authorList>
            <person name="Zhang T."/>
            <person name="Cui T."/>
            <person name="Cao Y."/>
            <person name="Li Y."/>
            <person name="Li F."/>
            <person name="Zhu D."/>
            <person name="Xing J."/>
        </authorList>
    </citation>
    <scope>NUCLEOTIDE SEQUENCE</scope>
    <source>
        <strain evidence="1">XH36</strain>
    </source>
</reference>
<sequence length="136" mass="14381">MLLIGIAAANPLAREQVAKAMKAAGVCAVSCYSDTPAKANNSPREMLRRLDRLNEMIKATPAKGAECLVAVHLVHEVEASRIRSLGGHVVHVEGVPSDEVPIVRGDLLVTATDGGHRHFIDGEAALSELWVNKGAA</sequence>
<geneLocation type="plasmid" evidence="1 2">
    <name>unnamed</name>
</geneLocation>
<keyword evidence="1" id="KW-0614">Plasmid</keyword>
<proteinExistence type="predicted"/>
<dbReference type="EMBL" id="CP080628">
    <property type="protein sequence ID" value="UYV20937.1"/>
    <property type="molecule type" value="Genomic_DNA"/>
</dbReference>
<dbReference type="RefSeq" id="WP_264431618.1">
    <property type="nucleotide sequence ID" value="NZ_CP080628.1"/>
</dbReference>
<protein>
    <submittedName>
        <fullName evidence="1">Uncharacterized protein</fullName>
    </submittedName>
</protein>
<evidence type="ECO:0000313" key="1">
    <source>
        <dbReference type="EMBL" id="UYV20937.1"/>
    </source>
</evidence>
<dbReference type="Proteomes" id="UP001163082">
    <property type="component" value="Plasmid unnamed"/>
</dbReference>
<gene>
    <name evidence="1" type="ORF">K1Y77_17100</name>
</gene>
<evidence type="ECO:0000313" key="2">
    <source>
        <dbReference type="Proteomes" id="UP001163082"/>
    </source>
</evidence>
<keyword evidence="2" id="KW-1185">Reference proteome</keyword>